<dbReference type="Proteomes" id="UP001604277">
    <property type="component" value="Unassembled WGS sequence"/>
</dbReference>
<evidence type="ECO:0000256" key="1">
    <source>
        <dbReference type="SAM" id="MobiDB-lite"/>
    </source>
</evidence>
<feature type="region of interest" description="Disordered" evidence="1">
    <location>
        <begin position="1"/>
        <end position="30"/>
    </location>
</feature>
<protein>
    <submittedName>
        <fullName evidence="2">Uncharacterized protein</fullName>
    </submittedName>
</protein>
<feature type="compositionally biased region" description="Polar residues" evidence="1">
    <location>
        <begin position="128"/>
        <end position="144"/>
    </location>
</feature>
<comment type="caution">
    <text evidence="2">The sequence shown here is derived from an EMBL/GenBank/DDBJ whole genome shotgun (WGS) entry which is preliminary data.</text>
</comment>
<organism evidence="2 3">
    <name type="scientific">Forsythia ovata</name>
    <dbReference type="NCBI Taxonomy" id="205694"/>
    <lineage>
        <taxon>Eukaryota</taxon>
        <taxon>Viridiplantae</taxon>
        <taxon>Streptophyta</taxon>
        <taxon>Embryophyta</taxon>
        <taxon>Tracheophyta</taxon>
        <taxon>Spermatophyta</taxon>
        <taxon>Magnoliopsida</taxon>
        <taxon>eudicotyledons</taxon>
        <taxon>Gunneridae</taxon>
        <taxon>Pentapetalae</taxon>
        <taxon>asterids</taxon>
        <taxon>lamiids</taxon>
        <taxon>Lamiales</taxon>
        <taxon>Oleaceae</taxon>
        <taxon>Forsythieae</taxon>
        <taxon>Forsythia</taxon>
    </lineage>
</organism>
<dbReference type="PANTHER" id="PTHR36022:SF1">
    <property type="entry name" value="GPI-ANCHORED ADHESIN-LIKE PROTEIN"/>
    <property type="match status" value="1"/>
</dbReference>
<dbReference type="PANTHER" id="PTHR36022">
    <property type="entry name" value="GPI-ANCHORED ADHESIN-LIKE PROTEIN"/>
    <property type="match status" value="1"/>
</dbReference>
<evidence type="ECO:0000313" key="3">
    <source>
        <dbReference type="Proteomes" id="UP001604277"/>
    </source>
</evidence>
<reference evidence="3" key="1">
    <citation type="submission" date="2024-07" db="EMBL/GenBank/DDBJ databases">
        <title>Two chromosome-level genome assemblies of Korean endemic species Abeliophyllum distichum and Forsythia ovata (Oleaceae).</title>
        <authorList>
            <person name="Jang H."/>
        </authorList>
    </citation>
    <scope>NUCLEOTIDE SEQUENCE [LARGE SCALE GENOMIC DNA]</scope>
</reference>
<feature type="compositionally biased region" description="Polar residues" evidence="1">
    <location>
        <begin position="218"/>
        <end position="229"/>
    </location>
</feature>
<name>A0ABD1UY18_9LAMI</name>
<feature type="region of interest" description="Disordered" evidence="1">
    <location>
        <begin position="200"/>
        <end position="235"/>
    </location>
</feature>
<feature type="compositionally biased region" description="Basic residues" evidence="1">
    <location>
        <begin position="1"/>
        <end position="12"/>
    </location>
</feature>
<feature type="region of interest" description="Disordered" evidence="1">
    <location>
        <begin position="644"/>
        <end position="663"/>
    </location>
</feature>
<dbReference type="EMBL" id="JBFOLJ010000006">
    <property type="protein sequence ID" value="KAL2529951.1"/>
    <property type="molecule type" value="Genomic_DNA"/>
</dbReference>
<sequence length="704" mass="77236">MENESRKKKQANKKKEIYENRSPLQDLNGVQIHRKNCRKNCTNSSSSSVSVEAPKGCLRSLLSSSSSSSKTLTKKPKSQFKFTNCNTQKSAAEAAGSSTLLRSEANDIRKKPPPQKPRKNHPPFLYQRKNNTKSALSSGPRNPLNTLKKGFEEFEEKLKNLHESGTGEPTIDLSGIFINSNGLNSVENFTPAGKITCGSGVEFSNISDNGNKREDSTSRTIDSDNSNAAKTPPVEASVSPEIQCGSHSNVLVSTVAVTPICYGAGHHVSGITDKRKCRPRGILTVGREKAILFEHESDDPKVINESQASLIPMPAEASLHWLFSPCDEEHEGNGSDLDRRLENCRMIPGNDSVLIDLGSSPSSISGIASDFVSDPDSYGVSSNVGDIASTGKTWNCLLSPRSVPELQEFPESSSRKIDEFFLADTPHRTPSGKAVNSGEDQNYSYNQIGDNAAASVGSLSSGNVIQTPDSNSSSERHINDYEHERRHFESEFDLTTEILHEVRLSPRSKMSVFDTPGLDMHSTNLASHSHSIDLNQLPQKNLDKTTSVFDSMSENLSLSQMRISWRDGLVSQMFEMDEFDCCRCLSDEEVDAEGCSNKHLMAYPWTESNANKESNVLRNSGLKSPVLECESNISEKGNAILSPHRRNSCADGGPLNSKKRGEPPQNCDQLLVEFAKAYNVLGKKIGNSLCDEIKLRATLRFPLE</sequence>
<accession>A0ABD1UY18</accession>
<dbReference type="AlphaFoldDB" id="A0ABD1UY18"/>
<feature type="compositionally biased region" description="Basic residues" evidence="1">
    <location>
        <begin position="111"/>
        <end position="121"/>
    </location>
</feature>
<evidence type="ECO:0000313" key="2">
    <source>
        <dbReference type="EMBL" id="KAL2529951.1"/>
    </source>
</evidence>
<proteinExistence type="predicted"/>
<feature type="region of interest" description="Disordered" evidence="1">
    <location>
        <begin position="91"/>
        <end position="144"/>
    </location>
</feature>
<gene>
    <name evidence="2" type="ORF">Fot_22552</name>
</gene>
<keyword evidence="3" id="KW-1185">Reference proteome</keyword>
<feature type="region of interest" description="Disordered" evidence="1">
    <location>
        <begin position="423"/>
        <end position="445"/>
    </location>
</feature>
<feature type="compositionally biased region" description="Polar residues" evidence="1">
    <location>
        <begin position="91"/>
        <end position="101"/>
    </location>
</feature>